<comment type="caution">
    <text evidence="2">The sequence shown here is derived from an EMBL/GenBank/DDBJ whole genome shotgun (WGS) entry which is preliminary data.</text>
</comment>
<evidence type="ECO:0000259" key="1">
    <source>
        <dbReference type="Pfam" id="PF01844"/>
    </source>
</evidence>
<accession>A0A235EUE7</accession>
<feature type="domain" description="HNH" evidence="1">
    <location>
        <begin position="209"/>
        <end position="263"/>
    </location>
</feature>
<keyword evidence="3" id="KW-1185">Reference proteome</keyword>
<proteinExistence type="predicted"/>
<dbReference type="GO" id="GO:0003676">
    <property type="term" value="F:nucleic acid binding"/>
    <property type="evidence" value="ECO:0007669"/>
    <property type="project" value="InterPro"/>
</dbReference>
<sequence>MCMPFSEEALAEVLGVRFRLSLSGCVANTPGGPRQGVRATDIPEPNGFAVLVSTGWKSLEAGFFPDTYAGDLVRAMGRKAATSHQPFLSLVSTFEAGGKRIGMKVNGSVVLPENGLPPPPWNQLELRVRRLTDATSGNDGDLQADAETVASACLALLLLLLPLEEEEPAGLPLFEAGLPEGACSTVTVNRYERSPANRAACIAAHGSRCGICGFDFGVVYGPLAHGYIEVHHRTPVSRMGDGYRVDPVHDLIPLCANCHAAVHRVDPPMEPETLREMLATRRRMTCRPDSRSHPVKPS</sequence>
<dbReference type="CDD" id="cd00085">
    <property type="entry name" value="HNHc"/>
    <property type="match status" value="1"/>
</dbReference>
<dbReference type="Gene3D" id="1.10.30.50">
    <property type="match status" value="1"/>
</dbReference>
<organism evidence="2 3">
    <name type="scientific">Thauera propionica</name>
    <dbReference type="NCBI Taxonomy" id="2019431"/>
    <lineage>
        <taxon>Bacteria</taxon>
        <taxon>Pseudomonadati</taxon>
        <taxon>Pseudomonadota</taxon>
        <taxon>Betaproteobacteria</taxon>
        <taxon>Rhodocyclales</taxon>
        <taxon>Zoogloeaceae</taxon>
        <taxon>Thauera</taxon>
    </lineage>
</organism>
<dbReference type="Proteomes" id="UP000215181">
    <property type="component" value="Unassembled WGS sequence"/>
</dbReference>
<dbReference type="Pfam" id="PF01844">
    <property type="entry name" value="HNH"/>
    <property type="match status" value="1"/>
</dbReference>
<evidence type="ECO:0000313" key="3">
    <source>
        <dbReference type="Proteomes" id="UP000215181"/>
    </source>
</evidence>
<dbReference type="InterPro" id="IPR003615">
    <property type="entry name" value="HNH_nuc"/>
</dbReference>
<dbReference type="GO" id="GO:0008270">
    <property type="term" value="F:zinc ion binding"/>
    <property type="evidence" value="ECO:0007669"/>
    <property type="project" value="InterPro"/>
</dbReference>
<dbReference type="OrthoDB" id="9802640at2"/>
<evidence type="ECO:0000313" key="2">
    <source>
        <dbReference type="EMBL" id="OYD52650.1"/>
    </source>
</evidence>
<dbReference type="AlphaFoldDB" id="A0A235EUE7"/>
<name>A0A235EUE7_9RHOO</name>
<reference evidence="2 3" key="1">
    <citation type="submission" date="2017-07" db="EMBL/GenBank/DDBJ databases">
        <title>Thauera sp. KNDSS-Mac4 genome sequence and assembly.</title>
        <authorList>
            <person name="Mayilraj S."/>
        </authorList>
    </citation>
    <scope>NUCLEOTIDE SEQUENCE [LARGE SCALE GENOMIC DNA]</scope>
    <source>
        <strain evidence="2 3">KNDSS-Mac4</strain>
    </source>
</reference>
<dbReference type="GO" id="GO:0004519">
    <property type="term" value="F:endonuclease activity"/>
    <property type="evidence" value="ECO:0007669"/>
    <property type="project" value="InterPro"/>
</dbReference>
<dbReference type="InterPro" id="IPR002711">
    <property type="entry name" value="HNH"/>
</dbReference>
<protein>
    <recommendedName>
        <fullName evidence="1">HNH domain-containing protein</fullName>
    </recommendedName>
</protein>
<dbReference type="EMBL" id="NOIH01000032">
    <property type="protein sequence ID" value="OYD52650.1"/>
    <property type="molecule type" value="Genomic_DNA"/>
</dbReference>
<gene>
    <name evidence="2" type="ORF">CGK74_16910</name>
</gene>